<keyword evidence="3" id="KW-1185">Reference proteome</keyword>
<name>A0ABQ9HW36_9NEOP</name>
<sequence>MTVKRSEYGAALECKGGWERDISEKTSDQNANRCARARSRIRNVLRCVTHHHCMLRSSSGESLDDVTVRYAARKLARSHFWVGCDVSAKWISEEWSRVVDPRCGLLDTVLPSDLPAPPWQLALSCRGRPPGIVFEGVTTRCFATCFHWIAPLLCCSGILSLALGSVYVLMARGVLIPLRKKSPDTLNVERRRNEGVEETVEHRENPPTNVIVRHDFHMRKSDDLTGD</sequence>
<reference evidence="2 3" key="1">
    <citation type="submission" date="2023-02" db="EMBL/GenBank/DDBJ databases">
        <title>LHISI_Scaffold_Assembly.</title>
        <authorList>
            <person name="Stuart O.P."/>
            <person name="Cleave R."/>
            <person name="Magrath M.J.L."/>
            <person name="Mikheyev A.S."/>
        </authorList>
    </citation>
    <scope>NUCLEOTIDE SEQUENCE [LARGE SCALE GENOMIC DNA]</scope>
    <source>
        <strain evidence="2">Daus_M_001</strain>
        <tissue evidence="2">Leg muscle</tissue>
    </source>
</reference>
<protein>
    <submittedName>
        <fullName evidence="2">Uncharacterized protein</fullName>
    </submittedName>
</protein>
<keyword evidence="1" id="KW-0812">Transmembrane</keyword>
<evidence type="ECO:0000256" key="1">
    <source>
        <dbReference type="SAM" id="Phobius"/>
    </source>
</evidence>
<evidence type="ECO:0000313" key="2">
    <source>
        <dbReference type="EMBL" id="KAJ8888596.1"/>
    </source>
</evidence>
<keyword evidence="1" id="KW-1133">Transmembrane helix</keyword>
<keyword evidence="1" id="KW-0472">Membrane</keyword>
<feature type="transmembrane region" description="Helical" evidence="1">
    <location>
        <begin position="148"/>
        <end position="170"/>
    </location>
</feature>
<organism evidence="2 3">
    <name type="scientific">Dryococelus australis</name>
    <dbReference type="NCBI Taxonomy" id="614101"/>
    <lineage>
        <taxon>Eukaryota</taxon>
        <taxon>Metazoa</taxon>
        <taxon>Ecdysozoa</taxon>
        <taxon>Arthropoda</taxon>
        <taxon>Hexapoda</taxon>
        <taxon>Insecta</taxon>
        <taxon>Pterygota</taxon>
        <taxon>Neoptera</taxon>
        <taxon>Polyneoptera</taxon>
        <taxon>Phasmatodea</taxon>
        <taxon>Verophasmatodea</taxon>
        <taxon>Anareolatae</taxon>
        <taxon>Phasmatidae</taxon>
        <taxon>Eurycanthinae</taxon>
        <taxon>Dryococelus</taxon>
    </lineage>
</organism>
<comment type="caution">
    <text evidence="2">The sequence shown here is derived from an EMBL/GenBank/DDBJ whole genome shotgun (WGS) entry which is preliminary data.</text>
</comment>
<proteinExistence type="predicted"/>
<gene>
    <name evidence="2" type="ORF">PR048_008088</name>
</gene>
<dbReference type="EMBL" id="JARBHB010000003">
    <property type="protein sequence ID" value="KAJ8888596.1"/>
    <property type="molecule type" value="Genomic_DNA"/>
</dbReference>
<evidence type="ECO:0000313" key="3">
    <source>
        <dbReference type="Proteomes" id="UP001159363"/>
    </source>
</evidence>
<accession>A0ABQ9HW36</accession>
<dbReference type="Proteomes" id="UP001159363">
    <property type="component" value="Chromosome 3"/>
</dbReference>